<gene>
    <name evidence="3" type="ORF">ACFQ4E_06270</name>
</gene>
<feature type="compositionally biased region" description="Polar residues" evidence="1">
    <location>
        <begin position="91"/>
        <end position="101"/>
    </location>
</feature>
<dbReference type="RefSeq" id="WP_386802082.1">
    <property type="nucleotide sequence ID" value="NZ_JBHTMU010000008.1"/>
</dbReference>
<proteinExistence type="predicted"/>
<evidence type="ECO:0000256" key="2">
    <source>
        <dbReference type="SAM" id="Phobius"/>
    </source>
</evidence>
<keyword evidence="2" id="KW-0472">Membrane</keyword>
<keyword evidence="4" id="KW-1185">Reference proteome</keyword>
<name>A0ABW3ZG26_9RHOB</name>
<evidence type="ECO:0008006" key="5">
    <source>
        <dbReference type="Google" id="ProtNLM"/>
    </source>
</evidence>
<evidence type="ECO:0000256" key="1">
    <source>
        <dbReference type="SAM" id="MobiDB-lite"/>
    </source>
</evidence>
<keyword evidence="2" id="KW-1133">Transmembrane helix</keyword>
<dbReference type="EMBL" id="JBHTMU010000008">
    <property type="protein sequence ID" value="MFD1342016.1"/>
    <property type="molecule type" value="Genomic_DNA"/>
</dbReference>
<feature type="transmembrane region" description="Helical" evidence="2">
    <location>
        <begin position="6"/>
        <end position="23"/>
    </location>
</feature>
<protein>
    <recommendedName>
        <fullName evidence="5">Flagellar motor switch protein</fullName>
    </recommendedName>
</protein>
<evidence type="ECO:0000313" key="3">
    <source>
        <dbReference type="EMBL" id="MFD1342016.1"/>
    </source>
</evidence>
<reference evidence="4" key="1">
    <citation type="journal article" date="2019" name="Int. J. Syst. Evol. Microbiol.">
        <title>The Global Catalogue of Microorganisms (GCM) 10K type strain sequencing project: providing services to taxonomists for standard genome sequencing and annotation.</title>
        <authorList>
            <consortium name="The Broad Institute Genomics Platform"/>
            <consortium name="The Broad Institute Genome Sequencing Center for Infectious Disease"/>
            <person name="Wu L."/>
            <person name="Ma J."/>
        </authorList>
    </citation>
    <scope>NUCLEOTIDE SEQUENCE [LARGE SCALE GENOMIC DNA]</scope>
    <source>
        <strain evidence="4">CCUG 62953</strain>
    </source>
</reference>
<keyword evidence="2" id="KW-0812">Transmembrane</keyword>
<sequence>MGLMIDFVIVALLLVAVGFGLVLERRVARLRAMLEELGPMVEQFALAVDRSEDTVQALRSVAETGPAPRKPARSAPQPGVAPAAKARRNHSATIRSANGSGPHNADDKSELVKSFFASAKDRST</sequence>
<organism evidence="3 4">
    <name type="scientific">Litorisediminicola beolgyonensis</name>
    <dbReference type="NCBI Taxonomy" id="1173614"/>
    <lineage>
        <taxon>Bacteria</taxon>
        <taxon>Pseudomonadati</taxon>
        <taxon>Pseudomonadota</taxon>
        <taxon>Alphaproteobacteria</taxon>
        <taxon>Rhodobacterales</taxon>
        <taxon>Paracoccaceae</taxon>
        <taxon>Litorisediminicola</taxon>
    </lineage>
</organism>
<accession>A0ABW3ZG26</accession>
<feature type="region of interest" description="Disordered" evidence="1">
    <location>
        <begin position="62"/>
        <end position="124"/>
    </location>
</feature>
<evidence type="ECO:0000313" key="4">
    <source>
        <dbReference type="Proteomes" id="UP001597135"/>
    </source>
</evidence>
<comment type="caution">
    <text evidence="3">The sequence shown here is derived from an EMBL/GenBank/DDBJ whole genome shotgun (WGS) entry which is preliminary data.</text>
</comment>
<dbReference type="Proteomes" id="UP001597135">
    <property type="component" value="Unassembled WGS sequence"/>
</dbReference>